<dbReference type="EMBL" id="VJMJ01000085">
    <property type="protein sequence ID" value="KAF0737034.1"/>
    <property type="molecule type" value="Genomic_DNA"/>
</dbReference>
<dbReference type="SUPFAM" id="SSF81606">
    <property type="entry name" value="PP2C-like"/>
    <property type="match status" value="1"/>
</dbReference>
<reference evidence="3 4" key="1">
    <citation type="submission" date="2019-07" db="EMBL/GenBank/DDBJ databases">
        <title>Genomics analysis of Aphanomyces spp. identifies a new class of oomycete effector associated with host adaptation.</title>
        <authorList>
            <person name="Gaulin E."/>
        </authorList>
    </citation>
    <scope>NUCLEOTIDE SEQUENCE [LARGE SCALE GENOMIC DNA]</scope>
    <source>
        <strain evidence="3 4">ATCC 201684</strain>
    </source>
</reference>
<proteinExistence type="predicted"/>
<sequence>MRWSIVVAVALHGARVWAACTDDQCSIDETETSILDFDFVDSSTLTEPVARVSGYSASSYSANNPNEDRFKVHIEKDTVFASVLDGHGGWHVAEYVHSNLINNTKAELVSIAAQSDSDKDAAIASKLEAAFLRTDDDLKALLLPTFELGFGQVNRVGACTMLAYLRGDTLIVANAGDVRAVLATKNESGHVVPHPLSTDNNAKHATEKARLEEAHPNEDNIVVCKSGNACYVKGGLQPTRALGDFVFKDAAFNTFRGSKQRGGGRFIPEPYTPPYVLALPEVQTHKLTSDDQFLILGSDGLWDDVSNEEAVELVQHFISLGQRDHASQALVELVIAHTAADYGVHASDIAALEPGDRRQVHDDTTVVILFFT</sequence>
<comment type="caution">
    <text evidence="3">The sequence shown here is derived from an EMBL/GenBank/DDBJ whole genome shotgun (WGS) entry which is preliminary data.</text>
</comment>
<accession>A0A6G0XAH6</accession>
<keyword evidence="4" id="KW-1185">Reference proteome</keyword>
<protein>
    <recommendedName>
        <fullName evidence="2">PPM-type phosphatase domain-containing protein</fullName>
    </recommendedName>
</protein>
<evidence type="ECO:0000313" key="3">
    <source>
        <dbReference type="EMBL" id="KAF0737034.1"/>
    </source>
</evidence>
<dbReference type="Proteomes" id="UP000481153">
    <property type="component" value="Unassembled WGS sequence"/>
</dbReference>
<dbReference type="InterPro" id="IPR036457">
    <property type="entry name" value="PPM-type-like_dom_sf"/>
</dbReference>
<feature type="domain" description="PPM-type phosphatase" evidence="2">
    <location>
        <begin position="54"/>
        <end position="371"/>
    </location>
</feature>
<dbReference type="PANTHER" id="PTHR13832">
    <property type="entry name" value="PROTEIN PHOSPHATASE 2C"/>
    <property type="match status" value="1"/>
</dbReference>
<dbReference type="VEuPathDB" id="FungiDB:AeMF1_001893"/>
<dbReference type="InterPro" id="IPR015655">
    <property type="entry name" value="PP2C"/>
</dbReference>
<keyword evidence="1" id="KW-0732">Signal</keyword>
<dbReference type="InterPro" id="IPR001932">
    <property type="entry name" value="PPM-type_phosphatase-like_dom"/>
</dbReference>
<evidence type="ECO:0000313" key="4">
    <source>
        <dbReference type="Proteomes" id="UP000481153"/>
    </source>
</evidence>
<dbReference type="SMART" id="SM00332">
    <property type="entry name" value="PP2Cc"/>
    <property type="match status" value="1"/>
</dbReference>
<gene>
    <name evidence="3" type="ORF">Ae201684_006844</name>
</gene>
<feature type="signal peptide" evidence="1">
    <location>
        <begin position="1"/>
        <end position="18"/>
    </location>
</feature>
<feature type="chain" id="PRO_5026003509" description="PPM-type phosphatase domain-containing protein" evidence="1">
    <location>
        <begin position="19"/>
        <end position="372"/>
    </location>
</feature>
<evidence type="ECO:0000259" key="2">
    <source>
        <dbReference type="PROSITE" id="PS51746"/>
    </source>
</evidence>
<dbReference type="Pfam" id="PF00481">
    <property type="entry name" value="PP2C"/>
    <property type="match status" value="1"/>
</dbReference>
<dbReference type="Gene3D" id="3.60.40.10">
    <property type="entry name" value="PPM-type phosphatase domain"/>
    <property type="match status" value="1"/>
</dbReference>
<dbReference type="AlphaFoldDB" id="A0A6G0XAH6"/>
<dbReference type="GO" id="GO:0004722">
    <property type="term" value="F:protein serine/threonine phosphatase activity"/>
    <property type="evidence" value="ECO:0007669"/>
    <property type="project" value="InterPro"/>
</dbReference>
<organism evidence="3 4">
    <name type="scientific">Aphanomyces euteiches</name>
    <dbReference type="NCBI Taxonomy" id="100861"/>
    <lineage>
        <taxon>Eukaryota</taxon>
        <taxon>Sar</taxon>
        <taxon>Stramenopiles</taxon>
        <taxon>Oomycota</taxon>
        <taxon>Saprolegniomycetes</taxon>
        <taxon>Saprolegniales</taxon>
        <taxon>Verrucalvaceae</taxon>
        <taxon>Aphanomyces</taxon>
    </lineage>
</organism>
<name>A0A6G0XAH6_9STRA</name>
<evidence type="ECO:0000256" key="1">
    <source>
        <dbReference type="SAM" id="SignalP"/>
    </source>
</evidence>
<dbReference type="CDD" id="cd00143">
    <property type="entry name" value="PP2Cc"/>
    <property type="match status" value="1"/>
</dbReference>
<dbReference type="PROSITE" id="PS51746">
    <property type="entry name" value="PPM_2"/>
    <property type="match status" value="1"/>
</dbReference>
<dbReference type="PANTHER" id="PTHR13832:SF792">
    <property type="entry name" value="GM14286P"/>
    <property type="match status" value="1"/>
</dbReference>